<feature type="region of interest" description="Disordered" evidence="1">
    <location>
        <begin position="39"/>
        <end position="83"/>
    </location>
</feature>
<feature type="compositionally biased region" description="Polar residues" evidence="1">
    <location>
        <begin position="46"/>
        <end position="65"/>
    </location>
</feature>
<name>A0AA39YBF9_9PEZI</name>
<proteinExistence type="predicted"/>
<dbReference type="AlphaFoldDB" id="A0AA39YBF9"/>
<accession>A0AA39YBF9</accession>
<sequence length="229" mass="25514">MAPPWLPTAEGPPKPSQHPALALRQRREAFAATQQLDVMDDVQQDSRNTQVISEPGQISHTSMTQLPDPPPNHTDTRRDEAFSPAKQRTIMHTHYSKQTQTPTLHAAGNPRPPSPPTEVWPPLHPPPAASHRDHTIKVQALWDALTALYEPDRHMSDDHRPFQAATTTLPEASPPQLPDSESVTTSNEVTYQRAPDGASSEFVNSYHGWKSKKRSGDHVSGSDNKRYRD</sequence>
<evidence type="ECO:0000313" key="3">
    <source>
        <dbReference type="Proteomes" id="UP001175001"/>
    </source>
</evidence>
<organism evidence="2 3">
    <name type="scientific">Lasiodiplodia hormozganensis</name>
    <dbReference type="NCBI Taxonomy" id="869390"/>
    <lineage>
        <taxon>Eukaryota</taxon>
        <taxon>Fungi</taxon>
        <taxon>Dikarya</taxon>
        <taxon>Ascomycota</taxon>
        <taxon>Pezizomycotina</taxon>
        <taxon>Dothideomycetes</taxon>
        <taxon>Dothideomycetes incertae sedis</taxon>
        <taxon>Botryosphaeriales</taxon>
        <taxon>Botryosphaeriaceae</taxon>
        <taxon>Lasiodiplodia</taxon>
    </lineage>
</organism>
<protein>
    <submittedName>
        <fullName evidence="2">Uncharacterized protein</fullName>
    </submittedName>
</protein>
<feature type="compositionally biased region" description="Polar residues" evidence="1">
    <location>
        <begin position="179"/>
        <end position="190"/>
    </location>
</feature>
<feature type="compositionally biased region" description="Pro residues" evidence="1">
    <location>
        <begin position="1"/>
        <end position="16"/>
    </location>
</feature>
<feature type="region of interest" description="Disordered" evidence="1">
    <location>
        <begin position="154"/>
        <end position="229"/>
    </location>
</feature>
<dbReference type="EMBL" id="JAUJDW010000041">
    <property type="protein sequence ID" value="KAK0647970.1"/>
    <property type="molecule type" value="Genomic_DNA"/>
</dbReference>
<evidence type="ECO:0000256" key="1">
    <source>
        <dbReference type="SAM" id="MobiDB-lite"/>
    </source>
</evidence>
<reference evidence="2" key="1">
    <citation type="submission" date="2023-06" db="EMBL/GenBank/DDBJ databases">
        <title>Multi-omics analyses reveal the molecular pathogenesis toolkit of Lasiodiplodia hormozganensis, a cross-kingdom pathogen.</title>
        <authorList>
            <person name="Felix C."/>
            <person name="Meneses R."/>
            <person name="Goncalves M.F.M."/>
            <person name="Tilleman L."/>
            <person name="Duarte A.S."/>
            <person name="Jorrin-Novo J.V."/>
            <person name="Van De Peer Y."/>
            <person name="Deforce D."/>
            <person name="Van Nieuwerburgh F."/>
            <person name="Esteves A.C."/>
            <person name="Alves A."/>
        </authorList>
    </citation>
    <scope>NUCLEOTIDE SEQUENCE</scope>
    <source>
        <strain evidence="2">CBS 339.90</strain>
    </source>
</reference>
<evidence type="ECO:0000313" key="2">
    <source>
        <dbReference type="EMBL" id="KAK0647970.1"/>
    </source>
</evidence>
<feature type="region of interest" description="Disordered" evidence="1">
    <location>
        <begin position="96"/>
        <end position="120"/>
    </location>
</feature>
<keyword evidence="3" id="KW-1185">Reference proteome</keyword>
<gene>
    <name evidence="2" type="ORF">DIS24_g7217</name>
</gene>
<dbReference type="Proteomes" id="UP001175001">
    <property type="component" value="Unassembled WGS sequence"/>
</dbReference>
<feature type="region of interest" description="Disordered" evidence="1">
    <location>
        <begin position="1"/>
        <end position="21"/>
    </location>
</feature>
<comment type="caution">
    <text evidence="2">The sequence shown here is derived from an EMBL/GenBank/DDBJ whole genome shotgun (WGS) entry which is preliminary data.</text>
</comment>
<feature type="compositionally biased region" description="Pro residues" evidence="1">
    <location>
        <begin position="110"/>
        <end position="120"/>
    </location>
</feature>